<reference evidence="1" key="1">
    <citation type="journal article" date="2023" name="Insect Mol. Biol.">
        <title>Genome sequencing provides insights into the evolution of gene families encoding plant cell wall-degrading enzymes in longhorned beetles.</title>
        <authorList>
            <person name="Shin N.R."/>
            <person name="Okamura Y."/>
            <person name="Kirsch R."/>
            <person name="Pauchet Y."/>
        </authorList>
    </citation>
    <scope>NUCLEOTIDE SEQUENCE</scope>
    <source>
        <strain evidence="1">MMC_N1</strain>
    </source>
</reference>
<evidence type="ECO:0000313" key="1">
    <source>
        <dbReference type="EMBL" id="KAJ8971311.1"/>
    </source>
</evidence>
<sequence>MTDINLENFRVLSQSQTEWGPIQKRVVASSPWRSHAATMWESGFQTCVSKVPRHWNIFAIPEFRILAL</sequence>
<dbReference type="EMBL" id="JAPWTJ010001500">
    <property type="protein sequence ID" value="KAJ8971311.1"/>
    <property type="molecule type" value="Genomic_DNA"/>
</dbReference>
<organism evidence="1 2">
    <name type="scientific">Molorchus minor</name>
    <dbReference type="NCBI Taxonomy" id="1323400"/>
    <lineage>
        <taxon>Eukaryota</taxon>
        <taxon>Metazoa</taxon>
        <taxon>Ecdysozoa</taxon>
        <taxon>Arthropoda</taxon>
        <taxon>Hexapoda</taxon>
        <taxon>Insecta</taxon>
        <taxon>Pterygota</taxon>
        <taxon>Neoptera</taxon>
        <taxon>Endopterygota</taxon>
        <taxon>Coleoptera</taxon>
        <taxon>Polyphaga</taxon>
        <taxon>Cucujiformia</taxon>
        <taxon>Chrysomeloidea</taxon>
        <taxon>Cerambycidae</taxon>
        <taxon>Lamiinae</taxon>
        <taxon>Monochamini</taxon>
        <taxon>Molorchus</taxon>
    </lineage>
</organism>
<dbReference type="Proteomes" id="UP001162164">
    <property type="component" value="Unassembled WGS sequence"/>
</dbReference>
<keyword evidence="2" id="KW-1185">Reference proteome</keyword>
<name>A0ABQ9J1K4_9CUCU</name>
<gene>
    <name evidence="1" type="ORF">NQ317_004554</name>
</gene>
<protein>
    <submittedName>
        <fullName evidence="1">Uncharacterized protein</fullName>
    </submittedName>
</protein>
<comment type="caution">
    <text evidence="1">The sequence shown here is derived from an EMBL/GenBank/DDBJ whole genome shotgun (WGS) entry which is preliminary data.</text>
</comment>
<accession>A0ABQ9J1K4</accession>
<proteinExistence type="predicted"/>
<evidence type="ECO:0000313" key="2">
    <source>
        <dbReference type="Proteomes" id="UP001162164"/>
    </source>
</evidence>